<dbReference type="AlphaFoldDB" id="A0A452XEL1"/>
<reference evidence="1" key="3">
    <citation type="submission" date="2019-03" db="UniProtKB">
        <authorList>
            <consortium name="EnsemblPlants"/>
        </authorList>
    </citation>
    <scope>IDENTIFICATION</scope>
</reference>
<keyword evidence="2" id="KW-1185">Reference proteome</keyword>
<reference evidence="2" key="2">
    <citation type="journal article" date="2017" name="Nat. Plants">
        <title>The Aegilops tauschii genome reveals multiple impacts of transposons.</title>
        <authorList>
            <person name="Zhao G."/>
            <person name="Zou C."/>
            <person name="Li K."/>
            <person name="Wang K."/>
            <person name="Li T."/>
            <person name="Gao L."/>
            <person name="Zhang X."/>
            <person name="Wang H."/>
            <person name="Yang Z."/>
            <person name="Liu X."/>
            <person name="Jiang W."/>
            <person name="Mao L."/>
            <person name="Kong X."/>
            <person name="Jiao Y."/>
            <person name="Jia J."/>
        </authorList>
    </citation>
    <scope>NUCLEOTIDE SEQUENCE [LARGE SCALE GENOMIC DNA]</scope>
    <source>
        <strain evidence="2">cv. AL8/78</strain>
    </source>
</reference>
<dbReference type="Gramene" id="AET0Gv20100400.2">
    <property type="protein sequence ID" value="AET0Gv20100400.2"/>
    <property type="gene ID" value="AET0Gv20100400"/>
</dbReference>
<evidence type="ECO:0000313" key="1">
    <source>
        <dbReference type="EnsemblPlants" id="AET0Gv20100400.2"/>
    </source>
</evidence>
<evidence type="ECO:0000313" key="2">
    <source>
        <dbReference type="Proteomes" id="UP000015105"/>
    </source>
</evidence>
<sequence>MARLNGTTLQAIMLKLGFSERWANIVMSLVNSVSYSILFNGKKLEEYKQSRGFDREIQFPFSYSFWQQRAFCASLNPEFSHLRLV</sequence>
<accession>A0A452XEL1</accession>
<organism evidence="1 2">
    <name type="scientific">Aegilops tauschii subsp. strangulata</name>
    <name type="common">Goatgrass</name>
    <dbReference type="NCBI Taxonomy" id="200361"/>
    <lineage>
        <taxon>Eukaryota</taxon>
        <taxon>Viridiplantae</taxon>
        <taxon>Streptophyta</taxon>
        <taxon>Embryophyta</taxon>
        <taxon>Tracheophyta</taxon>
        <taxon>Spermatophyta</taxon>
        <taxon>Magnoliopsida</taxon>
        <taxon>Liliopsida</taxon>
        <taxon>Poales</taxon>
        <taxon>Poaceae</taxon>
        <taxon>BOP clade</taxon>
        <taxon>Pooideae</taxon>
        <taxon>Triticodae</taxon>
        <taxon>Triticeae</taxon>
        <taxon>Triticinae</taxon>
        <taxon>Aegilops</taxon>
    </lineage>
</organism>
<proteinExistence type="predicted"/>
<dbReference type="EnsemblPlants" id="AET0Gv20100400.3">
    <property type="protein sequence ID" value="AET0Gv20100400.3"/>
    <property type="gene ID" value="AET0Gv20100400"/>
</dbReference>
<dbReference type="Gramene" id="AET0Gv20100400.3">
    <property type="protein sequence ID" value="AET0Gv20100400.3"/>
    <property type="gene ID" value="AET0Gv20100400"/>
</dbReference>
<dbReference type="EnsemblPlants" id="AET0Gv20100400.2">
    <property type="protein sequence ID" value="AET0Gv20100400.2"/>
    <property type="gene ID" value="AET0Gv20100400"/>
</dbReference>
<name>A0A452XEL1_AEGTS</name>
<protein>
    <submittedName>
        <fullName evidence="1">Uncharacterized protein</fullName>
    </submittedName>
</protein>
<reference evidence="2" key="1">
    <citation type="journal article" date="2014" name="Science">
        <title>Ancient hybridizations among the ancestral genomes of bread wheat.</title>
        <authorList>
            <consortium name="International Wheat Genome Sequencing Consortium,"/>
            <person name="Marcussen T."/>
            <person name="Sandve S.R."/>
            <person name="Heier L."/>
            <person name="Spannagl M."/>
            <person name="Pfeifer M."/>
            <person name="Jakobsen K.S."/>
            <person name="Wulff B.B."/>
            <person name="Steuernagel B."/>
            <person name="Mayer K.F."/>
            <person name="Olsen O.A."/>
        </authorList>
    </citation>
    <scope>NUCLEOTIDE SEQUENCE [LARGE SCALE GENOMIC DNA]</scope>
    <source>
        <strain evidence="2">cv. AL8/78</strain>
    </source>
</reference>
<dbReference type="Proteomes" id="UP000015105">
    <property type="component" value="Unassembled WGS sequence"/>
</dbReference>